<name>A0A934U2J5_9FIRM</name>
<evidence type="ECO:0000313" key="1">
    <source>
        <dbReference type="EMBL" id="MBK6088289.1"/>
    </source>
</evidence>
<keyword evidence="2" id="KW-1185">Reference proteome</keyword>
<protein>
    <submittedName>
        <fullName evidence="1">Uncharacterized protein</fullName>
    </submittedName>
</protein>
<proteinExistence type="predicted"/>
<dbReference type="RefSeq" id="WP_201427188.1">
    <property type="nucleotide sequence ID" value="NZ_JAEQMG010000048.1"/>
</dbReference>
<reference evidence="1" key="1">
    <citation type="submission" date="2021-01" db="EMBL/GenBank/DDBJ databases">
        <title>Genome public.</title>
        <authorList>
            <person name="Liu C."/>
            <person name="Sun Q."/>
        </authorList>
    </citation>
    <scope>NUCLEOTIDE SEQUENCE</scope>
    <source>
        <strain evidence="1">M6</strain>
    </source>
</reference>
<accession>A0A934U2J5</accession>
<dbReference type="AlphaFoldDB" id="A0A934U2J5"/>
<sequence>MFAASSYEEIERRERQIESLEIVVFLFARSTETEILKEFEYIHYNSAKYCSIYAIGYTDDFTKSKDPTYKRVNEAMSGDWYFSNKAFVDFKNKLEDRINWRYSGETEILVLQNNPGKRNVLNFQNYVAIDVRKGIREGYLDSFQNFMESLIRSAKSEVTAKDVMKRVRLSRISVKDILSSAIDNCKKVPTPVKTIIKDQIFYRSALSIKKEESYA</sequence>
<organism evidence="1 2">
    <name type="scientific">Ruminococcus difficilis</name>
    <dbReference type="NCBI Taxonomy" id="2763069"/>
    <lineage>
        <taxon>Bacteria</taxon>
        <taxon>Bacillati</taxon>
        <taxon>Bacillota</taxon>
        <taxon>Clostridia</taxon>
        <taxon>Eubacteriales</taxon>
        <taxon>Oscillospiraceae</taxon>
        <taxon>Ruminococcus</taxon>
    </lineage>
</organism>
<gene>
    <name evidence="1" type="ORF">JKK62_06400</name>
</gene>
<dbReference type="Proteomes" id="UP000633365">
    <property type="component" value="Unassembled WGS sequence"/>
</dbReference>
<evidence type="ECO:0000313" key="2">
    <source>
        <dbReference type="Proteomes" id="UP000633365"/>
    </source>
</evidence>
<comment type="caution">
    <text evidence="1">The sequence shown here is derived from an EMBL/GenBank/DDBJ whole genome shotgun (WGS) entry which is preliminary data.</text>
</comment>
<dbReference type="EMBL" id="JAEQMG010000048">
    <property type="protein sequence ID" value="MBK6088289.1"/>
    <property type="molecule type" value="Genomic_DNA"/>
</dbReference>